<comment type="caution">
    <text evidence="2">The sequence shown here is derived from an EMBL/GenBank/DDBJ whole genome shotgun (WGS) entry which is preliminary data.</text>
</comment>
<reference evidence="2 3" key="1">
    <citation type="submission" date="2019-04" db="EMBL/GenBank/DDBJ databases">
        <title>High contiguity whole genome sequence and gene annotation resource for two Venturia nashicola isolates.</title>
        <authorList>
            <person name="Prokchorchik M."/>
            <person name="Won K."/>
            <person name="Lee Y."/>
            <person name="Choi E.D."/>
            <person name="Segonzac C."/>
            <person name="Sohn K.H."/>
        </authorList>
    </citation>
    <scope>NUCLEOTIDE SEQUENCE [LARGE SCALE GENOMIC DNA]</scope>
    <source>
        <strain evidence="2 3">PRI2</strain>
    </source>
</reference>
<evidence type="ECO:0000313" key="2">
    <source>
        <dbReference type="EMBL" id="TID18239.1"/>
    </source>
</evidence>
<keyword evidence="1" id="KW-0472">Membrane</keyword>
<keyword evidence="3" id="KW-1185">Reference proteome</keyword>
<gene>
    <name evidence="2" type="ORF">E6O75_ATG06315</name>
</gene>
<sequence>MIWILISTVYIASIPAMNDAMTGYIPRYSTNVTINGTTTTLDTNYAHYLRPDLDKLVASLDSFTCLPDGNYAWGFAEFWLMLSLCSVTVWIIGTYAIWLDAQHHSQLVRKGRKMGMNRAILDTAEAIKESLGPDTNAYSEEELEKALKKHPGVMFSVEERVEKGTEHIKLSYKKDEKLQLSWMKKYGA</sequence>
<evidence type="ECO:0000313" key="3">
    <source>
        <dbReference type="Proteomes" id="UP000298493"/>
    </source>
</evidence>
<dbReference type="AlphaFoldDB" id="A0A4Z1NTI6"/>
<evidence type="ECO:0000256" key="1">
    <source>
        <dbReference type="SAM" id="Phobius"/>
    </source>
</evidence>
<dbReference type="Proteomes" id="UP000298493">
    <property type="component" value="Unassembled WGS sequence"/>
</dbReference>
<organism evidence="2 3">
    <name type="scientific">Venturia nashicola</name>
    <dbReference type="NCBI Taxonomy" id="86259"/>
    <lineage>
        <taxon>Eukaryota</taxon>
        <taxon>Fungi</taxon>
        <taxon>Dikarya</taxon>
        <taxon>Ascomycota</taxon>
        <taxon>Pezizomycotina</taxon>
        <taxon>Dothideomycetes</taxon>
        <taxon>Pleosporomycetidae</taxon>
        <taxon>Venturiales</taxon>
        <taxon>Venturiaceae</taxon>
        <taxon>Venturia</taxon>
    </lineage>
</organism>
<dbReference type="STRING" id="86259.A0A4Z1NTI6"/>
<dbReference type="EMBL" id="SNSC02000014">
    <property type="protein sequence ID" value="TID18239.1"/>
    <property type="molecule type" value="Genomic_DNA"/>
</dbReference>
<accession>A0A4Z1NTI6</accession>
<feature type="transmembrane region" description="Helical" evidence="1">
    <location>
        <begin position="78"/>
        <end position="99"/>
    </location>
</feature>
<protein>
    <submittedName>
        <fullName evidence="2">Uncharacterized protein</fullName>
    </submittedName>
</protein>
<keyword evidence="1" id="KW-0812">Transmembrane</keyword>
<proteinExistence type="predicted"/>
<keyword evidence="1" id="KW-1133">Transmembrane helix</keyword>
<name>A0A4Z1NTI6_9PEZI</name>